<protein>
    <submittedName>
        <fullName evidence="1">Uncharacterized protein</fullName>
    </submittedName>
</protein>
<keyword evidence="2" id="KW-1185">Reference proteome</keyword>
<evidence type="ECO:0000313" key="1">
    <source>
        <dbReference type="EMBL" id="KIW27235.1"/>
    </source>
</evidence>
<gene>
    <name evidence="1" type="ORF">PV07_06993</name>
</gene>
<dbReference type="HOGENOM" id="CLU_2249848_0_0_1"/>
<reference evidence="1 2" key="1">
    <citation type="submission" date="2015-01" db="EMBL/GenBank/DDBJ databases">
        <title>The Genome Sequence of Cladophialophora immunda CBS83496.</title>
        <authorList>
            <consortium name="The Broad Institute Genomics Platform"/>
            <person name="Cuomo C."/>
            <person name="de Hoog S."/>
            <person name="Gorbushina A."/>
            <person name="Stielow B."/>
            <person name="Teixiera M."/>
            <person name="Abouelleil A."/>
            <person name="Chapman S.B."/>
            <person name="Priest M."/>
            <person name="Young S.K."/>
            <person name="Wortman J."/>
            <person name="Nusbaum C."/>
            <person name="Birren B."/>
        </authorList>
    </citation>
    <scope>NUCLEOTIDE SEQUENCE [LARGE SCALE GENOMIC DNA]</scope>
    <source>
        <strain evidence="1 2">CBS 83496</strain>
    </source>
</reference>
<name>A0A0D2C9X7_9EURO</name>
<dbReference type="EMBL" id="KN847043">
    <property type="protein sequence ID" value="KIW27235.1"/>
    <property type="molecule type" value="Genomic_DNA"/>
</dbReference>
<sequence length="104" mass="11806">MMMIMTTRRIMRTPTPKKRTILRGTIWFENPGKTGGGRRVVTVSGGICRRESENLYRICLVNHQGSFVRNGDEDRLEATVVWNRQGVRVMGLTPVKSNNTAARD</sequence>
<dbReference type="VEuPathDB" id="FungiDB:PV07_06993"/>
<dbReference type="Proteomes" id="UP000054466">
    <property type="component" value="Unassembled WGS sequence"/>
</dbReference>
<evidence type="ECO:0000313" key="2">
    <source>
        <dbReference type="Proteomes" id="UP000054466"/>
    </source>
</evidence>
<organism evidence="1 2">
    <name type="scientific">Cladophialophora immunda</name>
    <dbReference type="NCBI Taxonomy" id="569365"/>
    <lineage>
        <taxon>Eukaryota</taxon>
        <taxon>Fungi</taxon>
        <taxon>Dikarya</taxon>
        <taxon>Ascomycota</taxon>
        <taxon>Pezizomycotina</taxon>
        <taxon>Eurotiomycetes</taxon>
        <taxon>Chaetothyriomycetidae</taxon>
        <taxon>Chaetothyriales</taxon>
        <taxon>Herpotrichiellaceae</taxon>
        <taxon>Cladophialophora</taxon>
    </lineage>
</organism>
<accession>A0A0D2C9X7</accession>
<dbReference type="AlphaFoldDB" id="A0A0D2C9X7"/>
<dbReference type="RefSeq" id="XP_016247451.1">
    <property type="nucleotide sequence ID" value="XM_016394032.1"/>
</dbReference>
<proteinExistence type="predicted"/>
<dbReference type="GeneID" id="27346187"/>